<dbReference type="InterPro" id="IPR010087">
    <property type="entry name" value="Flav_short"/>
</dbReference>
<keyword evidence="4 8" id="KW-0813">Transport</keyword>
<dbReference type="RefSeq" id="WP_196608795.1">
    <property type="nucleotide sequence ID" value="NZ_VRYY01000148.1"/>
</dbReference>
<evidence type="ECO:0000256" key="8">
    <source>
        <dbReference type="RuleBase" id="RU367037"/>
    </source>
</evidence>
<reference evidence="10 11" key="1">
    <citation type="submission" date="2019-08" db="EMBL/GenBank/DDBJ databases">
        <authorList>
            <person name="Luo N."/>
        </authorList>
    </citation>
    <scope>NUCLEOTIDE SEQUENCE [LARGE SCALE GENOMIC DNA]</scope>
    <source>
        <strain evidence="10 11">NCIMB 9442</strain>
    </source>
</reference>
<dbReference type="InterPro" id="IPR001094">
    <property type="entry name" value="Flavdoxin-like"/>
</dbReference>
<dbReference type="Pfam" id="PF00258">
    <property type="entry name" value="Flavodoxin_1"/>
    <property type="match status" value="1"/>
</dbReference>
<keyword evidence="11" id="KW-1185">Reference proteome</keyword>
<organism evidence="10 11">
    <name type="scientific">Nitratidesulfovibrio oxamicus</name>
    <dbReference type="NCBI Taxonomy" id="32016"/>
    <lineage>
        <taxon>Bacteria</taxon>
        <taxon>Pseudomonadati</taxon>
        <taxon>Thermodesulfobacteriota</taxon>
        <taxon>Desulfovibrionia</taxon>
        <taxon>Desulfovibrionales</taxon>
        <taxon>Desulfovibrionaceae</taxon>
        <taxon>Nitratidesulfovibrio</taxon>
    </lineage>
</organism>
<feature type="domain" description="Flavodoxin-like" evidence="9">
    <location>
        <begin position="4"/>
        <end position="145"/>
    </location>
</feature>
<evidence type="ECO:0000313" key="11">
    <source>
        <dbReference type="Proteomes" id="UP001194469"/>
    </source>
</evidence>
<dbReference type="PANTHER" id="PTHR42809:SF1">
    <property type="entry name" value="FLAVODOXIN 1"/>
    <property type="match status" value="1"/>
</dbReference>
<evidence type="ECO:0000256" key="5">
    <source>
        <dbReference type="ARBA" id="ARBA00022630"/>
    </source>
</evidence>
<dbReference type="PROSITE" id="PS00201">
    <property type="entry name" value="FLAVODOXIN"/>
    <property type="match status" value="1"/>
</dbReference>
<evidence type="ECO:0000259" key="9">
    <source>
        <dbReference type="PROSITE" id="PS50902"/>
    </source>
</evidence>
<protein>
    <recommendedName>
        <fullName evidence="3 8">Flavodoxin</fullName>
    </recommendedName>
</protein>
<keyword evidence="5 8" id="KW-0285">Flavoprotein</keyword>
<dbReference type="InterPro" id="IPR001226">
    <property type="entry name" value="Flavodoxin_CS"/>
</dbReference>
<dbReference type="NCBIfam" id="TIGR01753">
    <property type="entry name" value="flav_short"/>
    <property type="match status" value="1"/>
</dbReference>
<dbReference type="Gene3D" id="3.40.50.360">
    <property type="match status" value="1"/>
</dbReference>
<keyword evidence="6 8" id="KW-0288">FMN</keyword>
<comment type="similarity">
    <text evidence="2 8">Belongs to the flavodoxin family.</text>
</comment>
<comment type="function">
    <text evidence="8">Low-potential electron donor to a number of redox enzymes.</text>
</comment>
<evidence type="ECO:0000256" key="4">
    <source>
        <dbReference type="ARBA" id="ARBA00022448"/>
    </source>
</evidence>
<proteinExistence type="inferred from homology"/>
<sequence length="148" mass="15570">MANVLIVYGSTTGNTAWVAETVGRDITEAGHSVEIRDAGQVEAEGLCEGRDLVLFGCSTWGDDEIELQDDFIHLYESLEATGAGKGRAACFGCGDSSYTYFCGAVDAIEERLSGLGADIVADSLKIDGDPRTVRDDVSAWAGRVAAAL</sequence>
<dbReference type="EMBL" id="VRYY01000148">
    <property type="protein sequence ID" value="MBG3876690.1"/>
    <property type="molecule type" value="Genomic_DNA"/>
</dbReference>
<dbReference type="Proteomes" id="UP001194469">
    <property type="component" value="Unassembled WGS sequence"/>
</dbReference>
<evidence type="ECO:0000256" key="1">
    <source>
        <dbReference type="ARBA" id="ARBA00001917"/>
    </source>
</evidence>
<dbReference type="PROSITE" id="PS50902">
    <property type="entry name" value="FLAVODOXIN_LIKE"/>
    <property type="match status" value="1"/>
</dbReference>
<dbReference type="PRINTS" id="PR00369">
    <property type="entry name" value="FLAVODOXIN"/>
</dbReference>
<evidence type="ECO:0000313" key="10">
    <source>
        <dbReference type="EMBL" id="MBG3876690.1"/>
    </source>
</evidence>
<dbReference type="PANTHER" id="PTHR42809">
    <property type="entry name" value="FLAVODOXIN 2"/>
    <property type="match status" value="1"/>
</dbReference>
<accession>A0ABS0J2P1</accession>
<dbReference type="InterPro" id="IPR050619">
    <property type="entry name" value="Flavodoxin"/>
</dbReference>
<keyword evidence="7 8" id="KW-0249">Electron transport</keyword>
<comment type="caution">
    <text evidence="10">The sequence shown here is derived from an EMBL/GenBank/DDBJ whole genome shotgun (WGS) entry which is preliminary data.</text>
</comment>
<name>A0ABS0J2P1_9BACT</name>
<dbReference type="InterPro" id="IPR008254">
    <property type="entry name" value="Flavodoxin/NO_synth"/>
</dbReference>
<gene>
    <name evidence="10" type="ORF">FVW20_06525</name>
</gene>
<evidence type="ECO:0000256" key="6">
    <source>
        <dbReference type="ARBA" id="ARBA00022643"/>
    </source>
</evidence>
<evidence type="ECO:0000256" key="7">
    <source>
        <dbReference type="ARBA" id="ARBA00022982"/>
    </source>
</evidence>
<evidence type="ECO:0000256" key="2">
    <source>
        <dbReference type="ARBA" id="ARBA00005267"/>
    </source>
</evidence>
<comment type="cofactor">
    <cofactor evidence="1 8">
        <name>FMN</name>
        <dbReference type="ChEBI" id="CHEBI:58210"/>
    </cofactor>
</comment>
<dbReference type="InterPro" id="IPR029039">
    <property type="entry name" value="Flavoprotein-like_sf"/>
</dbReference>
<dbReference type="SUPFAM" id="SSF52218">
    <property type="entry name" value="Flavoproteins"/>
    <property type="match status" value="1"/>
</dbReference>
<evidence type="ECO:0000256" key="3">
    <source>
        <dbReference type="ARBA" id="ARBA00017869"/>
    </source>
</evidence>